<feature type="compositionally biased region" description="Acidic residues" evidence="1">
    <location>
        <begin position="134"/>
        <end position="144"/>
    </location>
</feature>
<gene>
    <name evidence="2" type="primary">83</name>
    <name evidence="2" type="ORF">HHTV2_83</name>
</gene>
<keyword evidence="3" id="KW-1185">Reference proteome</keyword>
<sequence>MTDDTNDTDDGTEAENHLYAGYFAEDREDSGTLVVVADTEKRASDHTVAAAGETVAELNPNYPEDDNVLFAAYRNALDGAFGEAWRRWTPEYLAFQVGDRGVPVYSFPESRLTRKPGEWEDEDGNPVDYPTGAEDAEQEDEDDD</sequence>
<accession>R4TKP5</accession>
<organism evidence="2 3">
    <name type="scientific">Haloarcula hispanica tailed virus 2</name>
    <dbReference type="NCBI Taxonomy" id="1273751"/>
    <lineage>
        <taxon>Viruses</taxon>
        <taxon>Duplodnaviria</taxon>
        <taxon>Heunggongvirae</taxon>
        <taxon>Uroviricota</taxon>
        <taxon>Caudoviricetes</taxon>
        <taxon>Saparoviridae</taxon>
        <taxon>Halohivirus</taxon>
        <taxon>Halohivirus suolae</taxon>
        <taxon>Halohivirus HHTV2</taxon>
    </lineage>
</organism>
<proteinExistence type="predicted"/>
<dbReference type="KEGG" id="vg:16194313"/>
<feature type="region of interest" description="Disordered" evidence="1">
    <location>
        <begin position="106"/>
        <end position="144"/>
    </location>
</feature>
<protein>
    <submittedName>
        <fullName evidence="2">Uncharacterized protein</fullName>
    </submittedName>
</protein>
<evidence type="ECO:0000256" key="1">
    <source>
        <dbReference type="SAM" id="MobiDB-lite"/>
    </source>
</evidence>
<dbReference type="RefSeq" id="YP_008060392.1">
    <property type="nucleotide sequence ID" value="NC_021340.1"/>
</dbReference>
<reference evidence="2 3" key="1">
    <citation type="submission" date="2012-12" db="EMBL/GenBank/DDBJ databases">
        <authorList>
            <person name="Sencilo A."/>
            <person name="Jacobs-Sera D."/>
            <person name="Russell D.A."/>
            <person name="Ko C."/>
            <person name="Atanasova N."/>
            <person name="Osterlund E."/>
            <person name="Oksanen H.M."/>
            <person name="Bamford D.H."/>
            <person name="Hatfull G.F."/>
            <person name="Roine E."/>
            <person name="Hendrix R.W."/>
        </authorList>
    </citation>
    <scope>NUCLEOTIDE SEQUENCE [LARGE SCALE GENOMIC DNA]</scope>
</reference>
<dbReference type="EMBL" id="KC292024">
    <property type="protein sequence ID" value="AGM11247.1"/>
    <property type="molecule type" value="Genomic_DNA"/>
</dbReference>
<dbReference type="GeneID" id="16194313"/>
<name>R4TKP5_9CAUD</name>
<evidence type="ECO:0000313" key="3">
    <source>
        <dbReference type="Proteomes" id="UP000203112"/>
    </source>
</evidence>
<feature type="compositionally biased region" description="Acidic residues" evidence="1">
    <location>
        <begin position="1"/>
        <end position="13"/>
    </location>
</feature>
<dbReference type="Proteomes" id="UP000203112">
    <property type="component" value="Segment"/>
</dbReference>
<feature type="region of interest" description="Disordered" evidence="1">
    <location>
        <begin position="1"/>
        <end position="22"/>
    </location>
</feature>
<evidence type="ECO:0000313" key="2">
    <source>
        <dbReference type="EMBL" id="AGM11247.1"/>
    </source>
</evidence>